<evidence type="ECO:0000259" key="2">
    <source>
        <dbReference type="Pfam" id="PF10159"/>
    </source>
</evidence>
<sequence>MDLVQTIRKEGSRGGRGDFKWSDVQTSSHRENYLGHSVMAPTGRWARGRDLTWYAKGDKDAADAEASARKEEIRRVKEAENDAMLRALGLPVPDRANPNNEPLGSKNDLDKALRDTNTAEQPVAGGIGYGKLNAAEGSSNQNIERIEGNAENTTVDIATTDLLLETKPAIEAAVENEIETETESIATAAKTESADAAPGRERDNDDEIIRQTEKERIATVEATHPRDNDDTINAGIDENCPVSARG</sequence>
<dbReference type="VEuPathDB" id="FungiDB:AB675_9409"/>
<feature type="domain" description="Multiple myeloma tumor-associated protein 2-like N-terminal" evidence="2">
    <location>
        <begin position="11"/>
        <end position="89"/>
    </location>
</feature>
<evidence type="ECO:0000313" key="4">
    <source>
        <dbReference type="Proteomes" id="UP000038010"/>
    </source>
</evidence>
<dbReference type="InterPro" id="IPR019315">
    <property type="entry name" value="MMTA2_N"/>
</dbReference>
<accession>A0A0N1HCC5</accession>
<feature type="compositionally biased region" description="Basic and acidic residues" evidence="1">
    <location>
        <begin position="198"/>
        <end position="229"/>
    </location>
</feature>
<feature type="compositionally biased region" description="Low complexity" evidence="1">
    <location>
        <begin position="183"/>
        <end position="197"/>
    </location>
</feature>
<comment type="caution">
    <text evidence="3">The sequence shown here is derived from an EMBL/GenBank/DDBJ whole genome shotgun (WGS) entry which is preliminary data.</text>
</comment>
<organism evidence="3 4">
    <name type="scientific">Cyphellophora attinorum</name>
    <dbReference type="NCBI Taxonomy" id="1664694"/>
    <lineage>
        <taxon>Eukaryota</taxon>
        <taxon>Fungi</taxon>
        <taxon>Dikarya</taxon>
        <taxon>Ascomycota</taxon>
        <taxon>Pezizomycotina</taxon>
        <taxon>Eurotiomycetes</taxon>
        <taxon>Chaetothyriomycetidae</taxon>
        <taxon>Chaetothyriales</taxon>
        <taxon>Cyphellophoraceae</taxon>
        <taxon>Cyphellophora</taxon>
    </lineage>
</organism>
<dbReference type="AlphaFoldDB" id="A0A0N1HCC5"/>
<feature type="compositionally biased region" description="Basic and acidic residues" evidence="1">
    <location>
        <begin position="7"/>
        <end position="21"/>
    </location>
</feature>
<proteinExistence type="predicted"/>
<protein>
    <recommendedName>
        <fullName evidence="2">Multiple myeloma tumor-associated protein 2-like N-terminal domain-containing protein</fullName>
    </recommendedName>
</protein>
<dbReference type="InterPro" id="IPR039207">
    <property type="entry name" value="MMTAG2-like"/>
</dbReference>
<dbReference type="Pfam" id="PF10159">
    <property type="entry name" value="MMtag"/>
    <property type="match status" value="1"/>
</dbReference>
<keyword evidence="4" id="KW-1185">Reference proteome</keyword>
<dbReference type="OrthoDB" id="5390672at2759"/>
<dbReference type="PANTHER" id="PTHR14580:SF0">
    <property type="entry name" value="MULTIPLE MYELOMA TUMOR-ASSOCIATED PROTEIN 2"/>
    <property type="match status" value="1"/>
</dbReference>
<feature type="region of interest" description="Disordered" evidence="1">
    <location>
        <begin position="177"/>
        <end position="246"/>
    </location>
</feature>
<dbReference type="EMBL" id="LFJN01000009">
    <property type="protein sequence ID" value="KPI41404.1"/>
    <property type="molecule type" value="Genomic_DNA"/>
</dbReference>
<name>A0A0N1HCC5_9EURO</name>
<evidence type="ECO:0000256" key="1">
    <source>
        <dbReference type="SAM" id="MobiDB-lite"/>
    </source>
</evidence>
<feature type="region of interest" description="Disordered" evidence="1">
    <location>
        <begin position="1"/>
        <end position="27"/>
    </location>
</feature>
<dbReference type="RefSeq" id="XP_018001367.1">
    <property type="nucleotide sequence ID" value="XM_018149938.1"/>
</dbReference>
<gene>
    <name evidence="3" type="ORF">AB675_9409</name>
</gene>
<reference evidence="3 4" key="1">
    <citation type="submission" date="2015-06" db="EMBL/GenBank/DDBJ databases">
        <title>Draft genome of the ant-associated black yeast Phialophora attae CBS 131958.</title>
        <authorList>
            <person name="Moreno L.F."/>
            <person name="Stielow B.J."/>
            <person name="de Hoog S."/>
            <person name="Vicente V.A."/>
            <person name="Weiss V.A."/>
            <person name="de Vries M."/>
            <person name="Cruz L.M."/>
            <person name="Souza E.M."/>
        </authorList>
    </citation>
    <scope>NUCLEOTIDE SEQUENCE [LARGE SCALE GENOMIC DNA]</scope>
    <source>
        <strain evidence="3 4">CBS 131958</strain>
    </source>
</reference>
<dbReference type="Proteomes" id="UP000038010">
    <property type="component" value="Unassembled WGS sequence"/>
</dbReference>
<dbReference type="GeneID" id="28741818"/>
<dbReference type="PANTHER" id="PTHR14580">
    <property type="entry name" value="MULTIPLE MYELOMA TUMOR-ASSOCIATED PROTEIN 2 FAMILY MEMBER"/>
    <property type="match status" value="1"/>
</dbReference>
<evidence type="ECO:0000313" key="3">
    <source>
        <dbReference type="EMBL" id="KPI41404.1"/>
    </source>
</evidence>